<organism evidence="1 2">
    <name type="scientific">Haloferax namakaokahaiae</name>
    <dbReference type="NCBI Taxonomy" id="1748331"/>
    <lineage>
        <taxon>Archaea</taxon>
        <taxon>Methanobacteriati</taxon>
        <taxon>Methanobacteriota</taxon>
        <taxon>Stenosarchaea group</taxon>
        <taxon>Halobacteria</taxon>
        <taxon>Halobacteriales</taxon>
        <taxon>Haloferacaceae</taxon>
        <taxon>Haloferax</taxon>
    </lineage>
</organism>
<evidence type="ECO:0000313" key="2">
    <source>
        <dbReference type="Proteomes" id="UP001596481"/>
    </source>
</evidence>
<name>A0ABD5ZED2_9EURY</name>
<dbReference type="Proteomes" id="UP001596481">
    <property type="component" value="Unassembled WGS sequence"/>
</dbReference>
<gene>
    <name evidence="1" type="ORF">ACFQJC_08990</name>
</gene>
<sequence length="117" mass="12620">MPRRSRLSVLLVALVVLAGVVYLTNGVATQRAIEHEEAYLNSQLSNATCLTSYGTTETTSRTRASVVGYGLTSRTVRVQHAYWFSTGELDADGSSEATYEVTIDSVRRVGGDSVTPC</sequence>
<dbReference type="EMBL" id="JBHTAA010000005">
    <property type="protein sequence ID" value="MFC7203649.1"/>
    <property type="molecule type" value="Genomic_DNA"/>
</dbReference>
<protein>
    <submittedName>
        <fullName evidence="1">Uncharacterized protein</fullName>
    </submittedName>
</protein>
<dbReference type="AlphaFoldDB" id="A0ABD5ZED2"/>
<accession>A0ABD5ZED2</accession>
<proteinExistence type="predicted"/>
<keyword evidence="2" id="KW-1185">Reference proteome</keyword>
<reference evidence="1 2" key="1">
    <citation type="journal article" date="2019" name="Int. J. Syst. Evol. Microbiol.">
        <title>The Global Catalogue of Microorganisms (GCM) 10K type strain sequencing project: providing services to taxonomists for standard genome sequencing and annotation.</title>
        <authorList>
            <consortium name="The Broad Institute Genomics Platform"/>
            <consortium name="The Broad Institute Genome Sequencing Center for Infectious Disease"/>
            <person name="Wu L."/>
            <person name="Ma J."/>
        </authorList>
    </citation>
    <scope>NUCLEOTIDE SEQUENCE [LARGE SCALE GENOMIC DNA]</scope>
    <source>
        <strain evidence="1 2">DSM 29988</strain>
    </source>
</reference>
<evidence type="ECO:0000313" key="1">
    <source>
        <dbReference type="EMBL" id="MFC7203649.1"/>
    </source>
</evidence>
<dbReference type="RefSeq" id="WP_390222987.1">
    <property type="nucleotide sequence ID" value="NZ_JBHTAA010000005.1"/>
</dbReference>
<comment type="caution">
    <text evidence="1">The sequence shown here is derived from an EMBL/GenBank/DDBJ whole genome shotgun (WGS) entry which is preliminary data.</text>
</comment>